<dbReference type="PANTHER" id="PTHR37490">
    <property type="entry name" value="EXPRESSED PROTEIN"/>
    <property type="match status" value="1"/>
</dbReference>
<reference evidence="2 3" key="1">
    <citation type="journal article" date="2015" name="Front. Microbiol.">
        <title>Genome sequence of the plant growth promoting endophytic yeast Rhodotorula graminis WP1.</title>
        <authorList>
            <person name="Firrincieli A."/>
            <person name="Otillar R."/>
            <person name="Salamov A."/>
            <person name="Schmutz J."/>
            <person name="Khan Z."/>
            <person name="Redman R.S."/>
            <person name="Fleck N.D."/>
            <person name="Lindquist E."/>
            <person name="Grigoriev I.V."/>
            <person name="Doty S.L."/>
        </authorList>
    </citation>
    <scope>NUCLEOTIDE SEQUENCE [LARGE SCALE GENOMIC DNA]</scope>
    <source>
        <strain evidence="2 3">WP1</strain>
    </source>
</reference>
<dbReference type="PANTHER" id="PTHR37490:SF1">
    <property type="entry name" value="GLYCOSYLTRANSFERASE 2-LIKE DOMAIN-CONTAINING PROTEIN"/>
    <property type="match status" value="1"/>
</dbReference>
<gene>
    <name evidence="2" type="ORF">RHOBADRAFT_55178</name>
</gene>
<keyword evidence="1" id="KW-0812">Transmembrane</keyword>
<proteinExistence type="predicted"/>
<keyword evidence="3" id="KW-1185">Reference proteome</keyword>
<dbReference type="STRING" id="578459.A0A0P9GJY5"/>
<evidence type="ECO:0008006" key="4">
    <source>
        <dbReference type="Google" id="ProtNLM"/>
    </source>
</evidence>
<feature type="transmembrane region" description="Helical" evidence="1">
    <location>
        <begin position="67"/>
        <end position="86"/>
    </location>
</feature>
<protein>
    <recommendedName>
        <fullName evidence="4">Proteophosphoglycan ppg4</fullName>
    </recommendedName>
</protein>
<evidence type="ECO:0000313" key="2">
    <source>
        <dbReference type="EMBL" id="KPV73440.1"/>
    </source>
</evidence>
<sequence length="621" mass="67486">MGRHDTRMVLAIALAVPVFRAAAAAAFLRRPVTLSALATSDKRKWAVAVCEVVRTFSQVAASRLNPVWVWASTDLFIPLLLLAFPATPATDAPRTTRLYAAVAVASFATAWTWCSDLLNAEGMFLALVSVGAETMGQWLARQELDEASGRVDEAVEAVRDSSLRAAALHVVMYLALFPLDLHQYRAYSQGPAIASSIIWPFLALFASVAFIVVEQDGKLDVLSSIAIYSASNAVVLVLVAAPEWSNTASRTVGGLLVVLYLANVAYQLISTRIEGISLSLEPGSAADYDPLASSPASKILSTRLGPPSMRIMALVPALAYLSGALCVALAASPTLDIVIAHHSRAPASVAHHVAAVRLAPHVRKSRVRVYLYEKGDWTDQELWRGLSGVLDPRWDEIVRLPNVGREGGTYLEHVVRHYNASLPSPSTRSGASRSSWATRVGRGGEARVRPFADTTLFLQDHLAWPGVAGPRLRHTLSSRTGFLSLGPYLSNLCGHDSEVGTEMGGIKDIFETVKARQCTEGNEDDRVLSTWFGQFAASRATLLKNGLEVYERLVRMVEAPDDDPIHKQYNPSGPSTASNPAFGHALERSWPLLLHCDDRRIAETCRNGAWEPRDCQCFEET</sequence>
<accession>A0A0P9GJY5</accession>
<name>A0A0P9GJY5_RHOGW</name>
<dbReference type="RefSeq" id="XP_018269489.1">
    <property type="nucleotide sequence ID" value="XM_018417710.1"/>
</dbReference>
<dbReference type="OrthoDB" id="28755at2759"/>
<feature type="transmembrane region" description="Helical" evidence="1">
    <location>
        <begin position="311"/>
        <end position="331"/>
    </location>
</feature>
<organism evidence="2 3">
    <name type="scientific">Rhodotorula graminis (strain WP1)</name>
    <dbReference type="NCBI Taxonomy" id="578459"/>
    <lineage>
        <taxon>Eukaryota</taxon>
        <taxon>Fungi</taxon>
        <taxon>Dikarya</taxon>
        <taxon>Basidiomycota</taxon>
        <taxon>Pucciniomycotina</taxon>
        <taxon>Microbotryomycetes</taxon>
        <taxon>Sporidiobolales</taxon>
        <taxon>Sporidiobolaceae</taxon>
        <taxon>Rhodotorula</taxon>
    </lineage>
</organism>
<feature type="transmembrane region" description="Helical" evidence="1">
    <location>
        <begin position="251"/>
        <end position="269"/>
    </location>
</feature>
<evidence type="ECO:0000313" key="3">
    <source>
        <dbReference type="Proteomes" id="UP000053890"/>
    </source>
</evidence>
<dbReference type="AlphaFoldDB" id="A0A0P9GJY5"/>
<dbReference type="GeneID" id="28978158"/>
<evidence type="ECO:0000256" key="1">
    <source>
        <dbReference type="SAM" id="Phobius"/>
    </source>
</evidence>
<feature type="transmembrane region" description="Helical" evidence="1">
    <location>
        <begin position="191"/>
        <end position="213"/>
    </location>
</feature>
<feature type="transmembrane region" description="Helical" evidence="1">
    <location>
        <begin position="98"/>
        <end position="118"/>
    </location>
</feature>
<dbReference type="EMBL" id="KQ474083">
    <property type="protein sequence ID" value="KPV73440.1"/>
    <property type="molecule type" value="Genomic_DNA"/>
</dbReference>
<feature type="transmembrane region" description="Helical" evidence="1">
    <location>
        <begin position="225"/>
        <end position="245"/>
    </location>
</feature>
<keyword evidence="1" id="KW-0472">Membrane</keyword>
<keyword evidence="1" id="KW-1133">Transmembrane helix</keyword>
<dbReference type="Proteomes" id="UP000053890">
    <property type="component" value="Unassembled WGS sequence"/>
</dbReference>